<dbReference type="Proteomes" id="UP000625711">
    <property type="component" value="Unassembled WGS sequence"/>
</dbReference>
<dbReference type="OrthoDB" id="6369184at2759"/>
<feature type="domain" description="CUB" evidence="3">
    <location>
        <begin position="2"/>
        <end position="122"/>
    </location>
</feature>
<evidence type="ECO:0000259" key="3">
    <source>
        <dbReference type="PROSITE" id="PS01180"/>
    </source>
</evidence>
<dbReference type="InterPro" id="IPR053207">
    <property type="entry name" value="Non-NMDA_GluR_Accessory"/>
</dbReference>
<evidence type="ECO:0000313" key="5">
    <source>
        <dbReference type="Proteomes" id="UP000625711"/>
    </source>
</evidence>
<dbReference type="InterPro" id="IPR000859">
    <property type="entry name" value="CUB_dom"/>
</dbReference>
<dbReference type="EMBL" id="JAACXV010000413">
    <property type="protein sequence ID" value="KAF7277763.1"/>
    <property type="molecule type" value="Genomic_DNA"/>
</dbReference>
<dbReference type="Gene3D" id="2.60.120.290">
    <property type="entry name" value="Spermadhesin, CUB domain"/>
    <property type="match status" value="1"/>
</dbReference>
<reference evidence="4" key="1">
    <citation type="submission" date="2020-08" db="EMBL/GenBank/DDBJ databases">
        <title>Genome sequencing and assembly of the red palm weevil Rhynchophorus ferrugineus.</title>
        <authorList>
            <person name="Dias G.B."/>
            <person name="Bergman C.M."/>
            <person name="Manee M."/>
        </authorList>
    </citation>
    <scope>NUCLEOTIDE SEQUENCE</scope>
    <source>
        <strain evidence="4">AA-2017</strain>
        <tissue evidence="4">Whole larva</tissue>
    </source>
</reference>
<evidence type="ECO:0000256" key="1">
    <source>
        <dbReference type="ARBA" id="ARBA00023157"/>
    </source>
</evidence>
<dbReference type="SMART" id="SM00042">
    <property type="entry name" value="CUB"/>
    <property type="match status" value="1"/>
</dbReference>
<protein>
    <recommendedName>
        <fullName evidence="3">CUB domain-containing protein</fullName>
    </recommendedName>
</protein>
<dbReference type="CDD" id="cd00041">
    <property type="entry name" value="CUB"/>
    <property type="match status" value="1"/>
</dbReference>
<dbReference type="GO" id="GO:0005886">
    <property type="term" value="C:plasma membrane"/>
    <property type="evidence" value="ECO:0007669"/>
    <property type="project" value="TreeGrafter"/>
</dbReference>
<dbReference type="PROSITE" id="PS01180">
    <property type="entry name" value="CUB"/>
    <property type="match status" value="1"/>
</dbReference>
<name>A0A834IH26_RHYFE</name>
<gene>
    <name evidence="4" type="ORF">GWI33_009185</name>
</gene>
<accession>A0A834IH26</accession>
<dbReference type="SUPFAM" id="SSF49854">
    <property type="entry name" value="Spermadhesin, CUB domain"/>
    <property type="match status" value="1"/>
</dbReference>
<proteinExistence type="predicted"/>
<dbReference type="AlphaFoldDB" id="A0A834IH26"/>
<evidence type="ECO:0000313" key="4">
    <source>
        <dbReference type="EMBL" id="KAF7277763.1"/>
    </source>
</evidence>
<keyword evidence="5" id="KW-1185">Reference proteome</keyword>
<sequence length="162" mass="18257">MCDYQFESTEQGPAYGKFYSPRYPSSYPKNIRCSYRFRARSQERIRIIFEGIFLQKGDLSCLNRADLIRIYDGKTSSDPAIGVLCNEGGEIEILSTGSELFIEFVANSDTPGQGFKARYQFQTMENNNIENQNANRLGGFSFPTEVEPSVSEASVNNMLKGI</sequence>
<dbReference type="InterPro" id="IPR035914">
    <property type="entry name" value="Sperma_CUB_dom_sf"/>
</dbReference>
<evidence type="ECO:0000256" key="2">
    <source>
        <dbReference type="PROSITE-ProRule" id="PRU00059"/>
    </source>
</evidence>
<dbReference type="PANTHER" id="PTHR47537">
    <property type="entry name" value="CUBILIN"/>
    <property type="match status" value="1"/>
</dbReference>
<dbReference type="PANTHER" id="PTHR47537:SF2">
    <property type="entry name" value="CUBILIN"/>
    <property type="match status" value="1"/>
</dbReference>
<dbReference type="Pfam" id="PF00431">
    <property type="entry name" value="CUB"/>
    <property type="match status" value="1"/>
</dbReference>
<organism evidence="4 5">
    <name type="scientific">Rhynchophorus ferrugineus</name>
    <name type="common">Red palm weevil</name>
    <name type="synonym">Curculio ferrugineus</name>
    <dbReference type="NCBI Taxonomy" id="354439"/>
    <lineage>
        <taxon>Eukaryota</taxon>
        <taxon>Metazoa</taxon>
        <taxon>Ecdysozoa</taxon>
        <taxon>Arthropoda</taxon>
        <taxon>Hexapoda</taxon>
        <taxon>Insecta</taxon>
        <taxon>Pterygota</taxon>
        <taxon>Neoptera</taxon>
        <taxon>Endopterygota</taxon>
        <taxon>Coleoptera</taxon>
        <taxon>Polyphaga</taxon>
        <taxon>Cucujiformia</taxon>
        <taxon>Curculionidae</taxon>
        <taxon>Dryophthorinae</taxon>
        <taxon>Rhynchophorus</taxon>
    </lineage>
</organism>
<comment type="caution">
    <text evidence="2">Lacks conserved residue(s) required for the propagation of feature annotation.</text>
</comment>
<comment type="caution">
    <text evidence="4">The sequence shown here is derived from an EMBL/GenBank/DDBJ whole genome shotgun (WGS) entry which is preliminary data.</text>
</comment>
<keyword evidence="1" id="KW-1015">Disulfide bond</keyword>